<keyword evidence="3" id="KW-1185">Reference proteome</keyword>
<dbReference type="Gene3D" id="3.90.960.10">
    <property type="entry name" value="YbaK/aminoacyl-tRNA synthetase-associated domain"/>
    <property type="match status" value="1"/>
</dbReference>
<name>A0ABP7RA04_9PSEU</name>
<dbReference type="SUPFAM" id="SSF55826">
    <property type="entry name" value="YbaK/ProRS associated domain"/>
    <property type="match status" value="1"/>
</dbReference>
<dbReference type="InterPro" id="IPR036754">
    <property type="entry name" value="YbaK/aa-tRNA-synt-asso_dom_sf"/>
</dbReference>
<feature type="domain" description="YbaK/aminoacyl-tRNA synthetase-associated" evidence="1">
    <location>
        <begin position="32"/>
        <end position="144"/>
    </location>
</feature>
<dbReference type="Proteomes" id="UP001501747">
    <property type="component" value="Unassembled WGS sequence"/>
</dbReference>
<dbReference type="InterPro" id="IPR007214">
    <property type="entry name" value="YbaK/aa-tRNA-synth-assoc-dom"/>
</dbReference>
<sequence length="163" mass="17655">MYEKLIDLLDSEGARYRVLDHAPEGRTDLVSELRGNALAQAAKCVVVMVKIGKRTRRHVLAVVPGDRRVDLAGLRDLLGGSYAAFASQEVAEALAGSASGTILPFTWHPDLELIVDPALVEQEELYFNAARLDRSIALSTNDYVAITRPRVERIATAAAGSTP</sequence>
<protein>
    <recommendedName>
        <fullName evidence="1">YbaK/aminoacyl-tRNA synthetase-associated domain-containing protein</fullName>
    </recommendedName>
</protein>
<gene>
    <name evidence="2" type="ORF">GCM10022247_12900</name>
</gene>
<evidence type="ECO:0000259" key="1">
    <source>
        <dbReference type="Pfam" id="PF04073"/>
    </source>
</evidence>
<organism evidence="2 3">
    <name type="scientific">Allokutzneria multivorans</name>
    <dbReference type="NCBI Taxonomy" id="1142134"/>
    <lineage>
        <taxon>Bacteria</taxon>
        <taxon>Bacillati</taxon>
        <taxon>Actinomycetota</taxon>
        <taxon>Actinomycetes</taxon>
        <taxon>Pseudonocardiales</taxon>
        <taxon>Pseudonocardiaceae</taxon>
        <taxon>Allokutzneria</taxon>
    </lineage>
</organism>
<dbReference type="EMBL" id="BAABAL010000005">
    <property type="protein sequence ID" value="GAA3994587.1"/>
    <property type="molecule type" value="Genomic_DNA"/>
</dbReference>
<proteinExistence type="predicted"/>
<accession>A0ABP7RA04</accession>
<comment type="caution">
    <text evidence="2">The sequence shown here is derived from an EMBL/GenBank/DDBJ whole genome shotgun (WGS) entry which is preliminary data.</text>
</comment>
<dbReference type="Pfam" id="PF04073">
    <property type="entry name" value="tRNA_edit"/>
    <property type="match status" value="1"/>
</dbReference>
<reference evidence="3" key="1">
    <citation type="journal article" date="2019" name="Int. J. Syst. Evol. Microbiol.">
        <title>The Global Catalogue of Microorganisms (GCM) 10K type strain sequencing project: providing services to taxonomists for standard genome sequencing and annotation.</title>
        <authorList>
            <consortium name="The Broad Institute Genomics Platform"/>
            <consortium name="The Broad Institute Genome Sequencing Center for Infectious Disease"/>
            <person name="Wu L."/>
            <person name="Ma J."/>
        </authorList>
    </citation>
    <scope>NUCLEOTIDE SEQUENCE [LARGE SCALE GENOMIC DNA]</scope>
    <source>
        <strain evidence="3">JCM 17342</strain>
    </source>
</reference>
<evidence type="ECO:0000313" key="2">
    <source>
        <dbReference type="EMBL" id="GAA3994587.1"/>
    </source>
</evidence>
<evidence type="ECO:0000313" key="3">
    <source>
        <dbReference type="Proteomes" id="UP001501747"/>
    </source>
</evidence>
<dbReference type="RefSeq" id="WP_344871617.1">
    <property type="nucleotide sequence ID" value="NZ_BAABAL010000005.1"/>
</dbReference>